<organism evidence="1 2">
    <name type="scientific">Flavobacterium defluvii</name>
    <dbReference type="NCBI Taxonomy" id="370979"/>
    <lineage>
        <taxon>Bacteria</taxon>
        <taxon>Pseudomonadati</taxon>
        <taxon>Bacteroidota</taxon>
        <taxon>Flavobacteriia</taxon>
        <taxon>Flavobacteriales</taxon>
        <taxon>Flavobacteriaceae</taxon>
        <taxon>Flavobacterium</taxon>
    </lineage>
</organism>
<dbReference type="PROSITE" id="PS51257">
    <property type="entry name" value="PROKAR_LIPOPROTEIN"/>
    <property type="match status" value="1"/>
</dbReference>
<keyword evidence="2" id="KW-1185">Reference proteome</keyword>
<gene>
    <name evidence="1" type="ORF">SAMN05443663_101609</name>
</gene>
<evidence type="ECO:0000313" key="1">
    <source>
        <dbReference type="EMBL" id="SHF95170.1"/>
    </source>
</evidence>
<protein>
    <recommendedName>
        <fullName evidence="3">Lipoprotein</fullName>
    </recommendedName>
</protein>
<evidence type="ECO:0008006" key="3">
    <source>
        <dbReference type="Google" id="ProtNLM"/>
    </source>
</evidence>
<name>A0A1M5FUE2_9FLAO</name>
<evidence type="ECO:0000313" key="2">
    <source>
        <dbReference type="Proteomes" id="UP000184071"/>
    </source>
</evidence>
<dbReference type="RefSeq" id="WP_073413206.1">
    <property type="nucleotide sequence ID" value="NZ_FQWC01000001.1"/>
</dbReference>
<dbReference type="EMBL" id="FQWC01000001">
    <property type="protein sequence ID" value="SHF95170.1"/>
    <property type="molecule type" value="Genomic_DNA"/>
</dbReference>
<reference evidence="2" key="1">
    <citation type="submission" date="2016-11" db="EMBL/GenBank/DDBJ databases">
        <authorList>
            <person name="Varghese N."/>
            <person name="Submissions S."/>
        </authorList>
    </citation>
    <scope>NUCLEOTIDE SEQUENCE [LARGE SCALE GENOMIC DNA]</scope>
    <source>
        <strain evidence="2">DSM 17963</strain>
    </source>
</reference>
<dbReference type="AlphaFoldDB" id="A0A1M5FUE2"/>
<proteinExistence type="predicted"/>
<dbReference type="Proteomes" id="UP000184071">
    <property type="component" value="Unassembled WGS sequence"/>
</dbReference>
<sequence>MKKIQNYISITLVAFMLFSCNKNEWTPEKEADFKKQFTETAKTKGKGIFSDEQAIYIADCVFEKIKRNDLKPDDIKKPGVVISVRQMGTQCAQEALSKFNSEQNTWNPKTEETYKTILKSTFTKSGVSDKEATFLADCAITKMKAQNISPADLQNPKNGDLVQKIGVSCGKELVKNK</sequence>
<dbReference type="OrthoDB" id="1351435at2"/>
<accession>A0A1M5FUE2</accession>